<name>A0A401U0S9_CHIPU</name>
<dbReference type="Proteomes" id="UP000287033">
    <property type="component" value="Unassembled WGS sequence"/>
</dbReference>
<proteinExistence type="predicted"/>
<dbReference type="AlphaFoldDB" id="A0A401U0S9"/>
<sequence length="60" mass="6538">MSYRGWGQWGIGVSGVSGSVRYRGQGQWGIGVSVVSGSVWYRGQCGIRVSAYRGQWRIGV</sequence>
<accession>A0A401U0S9</accession>
<evidence type="ECO:0000313" key="2">
    <source>
        <dbReference type="Proteomes" id="UP000287033"/>
    </source>
</evidence>
<protein>
    <submittedName>
        <fullName evidence="1">Uncharacterized protein</fullName>
    </submittedName>
</protein>
<evidence type="ECO:0000313" key="1">
    <source>
        <dbReference type="EMBL" id="GCC48489.1"/>
    </source>
</evidence>
<comment type="caution">
    <text evidence="1">The sequence shown here is derived from an EMBL/GenBank/DDBJ whole genome shotgun (WGS) entry which is preliminary data.</text>
</comment>
<reference evidence="1 2" key="1">
    <citation type="journal article" date="2018" name="Nat. Ecol. Evol.">
        <title>Shark genomes provide insights into elasmobranch evolution and the origin of vertebrates.</title>
        <authorList>
            <person name="Hara Y"/>
            <person name="Yamaguchi K"/>
            <person name="Onimaru K"/>
            <person name="Kadota M"/>
            <person name="Koyanagi M"/>
            <person name="Keeley SD"/>
            <person name="Tatsumi K"/>
            <person name="Tanaka K"/>
            <person name="Motone F"/>
            <person name="Kageyama Y"/>
            <person name="Nozu R"/>
            <person name="Adachi N"/>
            <person name="Nishimura O"/>
            <person name="Nakagawa R"/>
            <person name="Tanegashima C"/>
            <person name="Kiyatake I"/>
            <person name="Matsumoto R"/>
            <person name="Murakumo K"/>
            <person name="Nishida K"/>
            <person name="Terakita A"/>
            <person name="Kuratani S"/>
            <person name="Sato K"/>
            <person name="Hyodo S Kuraku.S."/>
        </authorList>
    </citation>
    <scope>NUCLEOTIDE SEQUENCE [LARGE SCALE GENOMIC DNA]</scope>
</reference>
<organism evidence="1 2">
    <name type="scientific">Chiloscyllium punctatum</name>
    <name type="common">Brownbanded bambooshark</name>
    <name type="synonym">Hemiscyllium punctatum</name>
    <dbReference type="NCBI Taxonomy" id="137246"/>
    <lineage>
        <taxon>Eukaryota</taxon>
        <taxon>Metazoa</taxon>
        <taxon>Chordata</taxon>
        <taxon>Craniata</taxon>
        <taxon>Vertebrata</taxon>
        <taxon>Chondrichthyes</taxon>
        <taxon>Elasmobranchii</taxon>
        <taxon>Galeomorphii</taxon>
        <taxon>Galeoidea</taxon>
        <taxon>Orectolobiformes</taxon>
        <taxon>Hemiscylliidae</taxon>
        <taxon>Chiloscyllium</taxon>
    </lineage>
</organism>
<keyword evidence="2" id="KW-1185">Reference proteome</keyword>
<dbReference type="EMBL" id="BEZZ01242810">
    <property type="protein sequence ID" value="GCC48489.1"/>
    <property type="molecule type" value="Genomic_DNA"/>
</dbReference>
<gene>
    <name evidence="1" type="ORF">chiPu_0032670</name>
</gene>
<feature type="non-terminal residue" evidence="1">
    <location>
        <position position="60"/>
    </location>
</feature>